<dbReference type="InterPro" id="IPR050257">
    <property type="entry name" value="eL8/uL1-like"/>
</dbReference>
<dbReference type="GO" id="GO:1990904">
    <property type="term" value="C:ribonucleoprotein complex"/>
    <property type="evidence" value="ECO:0007669"/>
    <property type="project" value="UniProtKB-KW"/>
</dbReference>
<dbReference type="PANTHER" id="PTHR23105">
    <property type="entry name" value="RIBOSOMAL PROTEIN L7AE FAMILY MEMBER"/>
    <property type="match status" value="1"/>
</dbReference>
<dbReference type="Gene3D" id="3.30.1330.30">
    <property type="match status" value="1"/>
</dbReference>
<evidence type="ECO:0000313" key="4">
    <source>
        <dbReference type="EMBL" id="KAL1139722.1"/>
    </source>
</evidence>
<evidence type="ECO:0000256" key="2">
    <source>
        <dbReference type="ARBA" id="ARBA00023274"/>
    </source>
</evidence>
<dbReference type="AlphaFoldDB" id="A0ABD0Z5C3"/>
<keyword evidence="2" id="KW-0687">Ribonucleoprotein</keyword>
<dbReference type="InterPro" id="IPR018492">
    <property type="entry name" value="Ribosomal_eL8/Nhp2"/>
</dbReference>
<dbReference type="Pfam" id="PF01248">
    <property type="entry name" value="Ribosomal_L7Ae"/>
    <property type="match status" value="1"/>
</dbReference>
<dbReference type="PRINTS" id="PR00881">
    <property type="entry name" value="L7ARS6FAMILY"/>
</dbReference>
<protein>
    <recommendedName>
        <fullName evidence="3">Ribosomal protein eL8/eL30/eS12/Gadd45 domain-containing protein</fullName>
    </recommendedName>
</protein>
<keyword evidence="5" id="KW-1185">Reference proteome</keyword>
<gene>
    <name evidence="4" type="ORF">AAG570_006700</name>
</gene>
<reference evidence="4 5" key="1">
    <citation type="submission" date="2024-07" db="EMBL/GenBank/DDBJ databases">
        <title>Chromosome-level genome assembly of the water stick insect Ranatra chinensis (Heteroptera: Nepidae).</title>
        <authorList>
            <person name="Liu X."/>
        </authorList>
    </citation>
    <scope>NUCLEOTIDE SEQUENCE [LARGE SCALE GENOMIC DNA]</scope>
    <source>
        <strain evidence="4">Cailab_2021Rc</strain>
        <tissue evidence="4">Muscle</tissue>
    </source>
</reference>
<evidence type="ECO:0000259" key="3">
    <source>
        <dbReference type="Pfam" id="PF01248"/>
    </source>
</evidence>
<dbReference type="SUPFAM" id="SSF55315">
    <property type="entry name" value="L30e-like"/>
    <property type="match status" value="1"/>
</dbReference>
<comment type="similarity">
    <text evidence="1">Belongs to the eukaryotic ribosomal protein eL8 family.</text>
</comment>
<feature type="domain" description="Ribosomal protein eL8/eL30/eS12/Gadd45" evidence="3">
    <location>
        <begin position="29"/>
        <end position="123"/>
    </location>
</feature>
<evidence type="ECO:0000313" key="5">
    <source>
        <dbReference type="Proteomes" id="UP001558652"/>
    </source>
</evidence>
<dbReference type="InterPro" id="IPR004038">
    <property type="entry name" value="Ribosomal_eL8/eL30/eS12/Gad45"/>
</dbReference>
<comment type="caution">
    <text evidence="4">The sequence shown here is derived from an EMBL/GenBank/DDBJ whole genome shotgun (WGS) entry which is preliminary data.</text>
</comment>
<dbReference type="InterPro" id="IPR029064">
    <property type="entry name" value="Ribosomal_eL30-like_sf"/>
</dbReference>
<organism evidence="4 5">
    <name type="scientific">Ranatra chinensis</name>
    <dbReference type="NCBI Taxonomy" id="642074"/>
    <lineage>
        <taxon>Eukaryota</taxon>
        <taxon>Metazoa</taxon>
        <taxon>Ecdysozoa</taxon>
        <taxon>Arthropoda</taxon>
        <taxon>Hexapoda</taxon>
        <taxon>Insecta</taxon>
        <taxon>Pterygota</taxon>
        <taxon>Neoptera</taxon>
        <taxon>Paraneoptera</taxon>
        <taxon>Hemiptera</taxon>
        <taxon>Heteroptera</taxon>
        <taxon>Panheteroptera</taxon>
        <taxon>Nepomorpha</taxon>
        <taxon>Nepidae</taxon>
        <taxon>Ranatrinae</taxon>
        <taxon>Ranatra</taxon>
    </lineage>
</organism>
<sequence length="138" mass="15580">MEVQELTYDEKLKFVTVIAQPIAGKKLAKKIYKLIKKASKEKGNLRNGIKDVQSKIRKGERGLVIIAGNVTPLDVITHMPAVCESKDIPYCYTPSRHDLGNAMGVRRGTLIVLIKPTKEYKELYDECLKEIESLPTYC</sequence>
<proteinExistence type="inferred from homology"/>
<dbReference type="Proteomes" id="UP001558652">
    <property type="component" value="Unassembled WGS sequence"/>
</dbReference>
<accession>A0ABD0Z5C3</accession>
<evidence type="ECO:0000256" key="1">
    <source>
        <dbReference type="ARBA" id="ARBA00007337"/>
    </source>
</evidence>
<dbReference type="EMBL" id="JBFDAA010000002">
    <property type="protein sequence ID" value="KAL1139722.1"/>
    <property type="molecule type" value="Genomic_DNA"/>
</dbReference>
<name>A0ABD0Z5C3_9HEMI</name>